<accession>A0ABM7QJ00</accession>
<evidence type="ECO:0000256" key="8">
    <source>
        <dbReference type="ARBA" id="ARBA00023136"/>
    </source>
</evidence>
<evidence type="ECO:0000256" key="4">
    <source>
        <dbReference type="ARBA" id="ARBA00022452"/>
    </source>
</evidence>
<name>A0ABM7QJ00_9GAMM</name>
<evidence type="ECO:0000256" key="3">
    <source>
        <dbReference type="ARBA" id="ARBA00022448"/>
    </source>
</evidence>
<evidence type="ECO:0000256" key="13">
    <source>
        <dbReference type="SAM" id="SignalP"/>
    </source>
</evidence>
<evidence type="ECO:0000313" key="17">
    <source>
        <dbReference type="Proteomes" id="UP000680679"/>
    </source>
</evidence>
<dbReference type="Proteomes" id="UP000680679">
    <property type="component" value="Chromosome"/>
</dbReference>
<feature type="chain" id="PRO_5045549885" evidence="13">
    <location>
        <begin position="26"/>
        <end position="701"/>
    </location>
</feature>
<dbReference type="RefSeq" id="WP_213379965.1">
    <property type="nucleotide sequence ID" value="NZ_AP024563.1"/>
</dbReference>
<evidence type="ECO:0000256" key="6">
    <source>
        <dbReference type="ARBA" id="ARBA00022729"/>
    </source>
</evidence>
<evidence type="ECO:0000256" key="11">
    <source>
        <dbReference type="RuleBase" id="RU003357"/>
    </source>
</evidence>
<keyword evidence="8 11" id="KW-0472">Membrane</keyword>
<evidence type="ECO:0000256" key="7">
    <source>
        <dbReference type="ARBA" id="ARBA00023077"/>
    </source>
</evidence>
<gene>
    <name evidence="16" type="ORF">Atep_03950</name>
</gene>
<dbReference type="InterPro" id="IPR012910">
    <property type="entry name" value="Plug_dom"/>
</dbReference>
<dbReference type="InterPro" id="IPR037066">
    <property type="entry name" value="Plug_dom_sf"/>
</dbReference>
<dbReference type="Pfam" id="PF07715">
    <property type="entry name" value="Plug"/>
    <property type="match status" value="1"/>
</dbReference>
<comment type="subcellular location">
    <subcellularLocation>
        <location evidence="1">Cell outer membrane</location>
        <topology evidence="1">Multi-pass membrane protein</topology>
    </subcellularLocation>
</comment>
<evidence type="ECO:0000256" key="2">
    <source>
        <dbReference type="ARBA" id="ARBA00008143"/>
    </source>
</evidence>
<keyword evidence="17" id="KW-1185">Reference proteome</keyword>
<feature type="region of interest" description="Disordered" evidence="12">
    <location>
        <begin position="24"/>
        <end position="44"/>
    </location>
</feature>
<keyword evidence="6 13" id="KW-0732">Signal</keyword>
<feature type="signal peptide" evidence="13">
    <location>
        <begin position="1"/>
        <end position="25"/>
    </location>
</feature>
<keyword evidence="9 16" id="KW-0675">Receptor</keyword>
<keyword evidence="5" id="KW-0812">Transmembrane</keyword>
<feature type="domain" description="TonB-dependent receptor plug" evidence="15">
    <location>
        <begin position="70"/>
        <end position="173"/>
    </location>
</feature>
<dbReference type="InterPro" id="IPR036942">
    <property type="entry name" value="Beta-barrel_TonB_sf"/>
</dbReference>
<feature type="domain" description="TonB-dependent receptor-like beta-barrel" evidence="14">
    <location>
        <begin position="266"/>
        <end position="666"/>
    </location>
</feature>
<dbReference type="InterPro" id="IPR000531">
    <property type="entry name" value="Beta-barrel_TonB"/>
</dbReference>
<dbReference type="InterPro" id="IPR039426">
    <property type="entry name" value="TonB-dep_rcpt-like"/>
</dbReference>
<evidence type="ECO:0000256" key="9">
    <source>
        <dbReference type="ARBA" id="ARBA00023170"/>
    </source>
</evidence>
<keyword evidence="3" id="KW-0813">Transport</keyword>
<dbReference type="PANTHER" id="PTHR30069:SF29">
    <property type="entry name" value="HEMOGLOBIN AND HEMOGLOBIN-HAPTOGLOBIN-BINDING PROTEIN 1-RELATED"/>
    <property type="match status" value="1"/>
</dbReference>
<evidence type="ECO:0000313" key="16">
    <source>
        <dbReference type="EMBL" id="BCU05718.1"/>
    </source>
</evidence>
<sequence>MATARRLRLGVVLIAAIFSPSPAVSEPLSAASGDDREEAEGDRDARTDLLSVIGDVSALATKTRLNADYVPGILSVLNGDELVALGARTVWEALELVPGVQIERNNNGGRRVAIRGFQHSNGNVKLLLNSVAMNNAFAGYSNILYIPIEQVERIEVIRGPGSAVHGEYAFAGVINVITRQNENRAYVHAGSGDTYGTGAVLSARSPDGDWRLNLNASGWDQQGTEITAGPDRLHVLGQRELSQAPGRINNAENHRLAVFALDYKKLSMLAQYSRNQGGTFFGALNVLPEPNTGANASQAEQSLIQVRRTFDPLPTLSTEFKLTWSEYTGNWSVDVLPSGVAFPLGSQNVYPDGVFIEDYVRTTRREAELDLDWSGWSGHRWQLSLSSAEMRIDDAWWVFNGDVETLEPLPTVRRYSGDRNYLQEGARRSIHSLALQDQFRLLGPLAVTAGLRYDRYSDVGDNLSPRLAAVWTLSDEHLLKAQYAEAFFPPTLYQLYGNARSGVRDTFSLDPETVATTELGYIFRRGTSVARATLYHSRVRDLIVLENSRYDNRGRVRLRGVEAEWEQRLSPTWKLTANLSYGDTLDEETGGPLVGAADWLGNLGLLYRPRPDILLSGHWRVVGDRHRSADDPRDDRLPGYQDLSLTLNWFDVGTPGLTLRAGVDNLLGQQIKSPAAAYTYTDDYLRLEERTWWIQISYQWR</sequence>
<proteinExistence type="inferred from homology"/>
<evidence type="ECO:0000256" key="12">
    <source>
        <dbReference type="SAM" id="MobiDB-lite"/>
    </source>
</evidence>
<evidence type="ECO:0000259" key="15">
    <source>
        <dbReference type="Pfam" id="PF07715"/>
    </source>
</evidence>
<keyword evidence="10" id="KW-0998">Cell outer membrane</keyword>
<organism evidence="16 17">
    <name type="scientific">Allochromatium tepidum</name>
    <dbReference type="NCBI Taxonomy" id="553982"/>
    <lineage>
        <taxon>Bacteria</taxon>
        <taxon>Pseudomonadati</taxon>
        <taxon>Pseudomonadota</taxon>
        <taxon>Gammaproteobacteria</taxon>
        <taxon>Chromatiales</taxon>
        <taxon>Chromatiaceae</taxon>
        <taxon>Allochromatium</taxon>
    </lineage>
</organism>
<dbReference type="Gene3D" id="2.170.130.10">
    <property type="entry name" value="TonB-dependent receptor, plug domain"/>
    <property type="match status" value="1"/>
</dbReference>
<evidence type="ECO:0000256" key="10">
    <source>
        <dbReference type="ARBA" id="ARBA00023237"/>
    </source>
</evidence>
<keyword evidence="4" id="KW-1134">Transmembrane beta strand</keyword>
<dbReference type="Gene3D" id="2.40.170.20">
    <property type="entry name" value="TonB-dependent receptor, beta-barrel domain"/>
    <property type="match status" value="1"/>
</dbReference>
<dbReference type="SUPFAM" id="SSF56935">
    <property type="entry name" value="Porins"/>
    <property type="match status" value="1"/>
</dbReference>
<dbReference type="PANTHER" id="PTHR30069">
    <property type="entry name" value="TONB-DEPENDENT OUTER MEMBRANE RECEPTOR"/>
    <property type="match status" value="1"/>
</dbReference>
<evidence type="ECO:0000256" key="5">
    <source>
        <dbReference type="ARBA" id="ARBA00022692"/>
    </source>
</evidence>
<keyword evidence="7 11" id="KW-0798">TonB box</keyword>
<dbReference type="EMBL" id="AP024563">
    <property type="protein sequence ID" value="BCU05718.1"/>
    <property type="molecule type" value="Genomic_DNA"/>
</dbReference>
<evidence type="ECO:0000256" key="1">
    <source>
        <dbReference type="ARBA" id="ARBA00004571"/>
    </source>
</evidence>
<comment type="similarity">
    <text evidence="2">Belongs to the TonB-dependent receptor family. Hemoglobin/haptoglobin binding protein subfamily.</text>
</comment>
<dbReference type="CDD" id="cd01347">
    <property type="entry name" value="ligand_gated_channel"/>
    <property type="match status" value="1"/>
</dbReference>
<reference evidence="16 17" key="1">
    <citation type="submission" date="2021-04" db="EMBL/GenBank/DDBJ databases">
        <title>Complete genome sequencing of Allochromatium tepidum strain NZ.</title>
        <authorList>
            <person name="Tsukatani Y."/>
            <person name="Mori H."/>
        </authorList>
    </citation>
    <scope>NUCLEOTIDE SEQUENCE [LARGE SCALE GENOMIC DNA]</scope>
    <source>
        <strain evidence="16 17">NZ</strain>
    </source>
</reference>
<protein>
    <submittedName>
        <fullName evidence="16">Outer membrane receptor FepA</fullName>
    </submittedName>
</protein>
<dbReference type="Pfam" id="PF00593">
    <property type="entry name" value="TonB_dep_Rec_b-barrel"/>
    <property type="match status" value="1"/>
</dbReference>
<evidence type="ECO:0000259" key="14">
    <source>
        <dbReference type="Pfam" id="PF00593"/>
    </source>
</evidence>